<keyword evidence="4" id="KW-1185">Reference proteome</keyword>
<comment type="similarity">
    <text evidence="1">Belongs to the VapB family.</text>
</comment>
<comment type="caution">
    <text evidence="3">The sequence shown here is derived from an EMBL/GenBank/DDBJ whole genome shotgun (WGS) entry which is preliminary data.</text>
</comment>
<organism evidence="3 4">
    <name type="scientific">Caenimonas koreensis DSM 17982</name>
    <dbReference type="NCBI Taxonomy" id="1121255"/>
    <lineage>
        <taxon>Bacteria</taxon>
        <taxon>Pseudomonadati</taxon>
        <taxon>Pseudomonadota</taxon>
        <taxon>Betaproteobacteria</taxon>
        <taxon>Burkholderiales</taxon>
        <taxon>Comamonadaceae</taxon>
        <taxon>Caenimonas</taxon>
    </lineage>
</organism>
<dbReference type="AlphaFoldDB" id="A0A844B063"/>
<dbReference type="NCBIfam" id="NF040493">
    <property type="entry name" value="TA_anti_VapB"/>
    <property type="match status" value="1"/>
</dbReference>
<evidence type="ECO:0000313" key="3">
    <source>
        <dbReference type="EMBL" id="MRD46503.1"/>
    </source>
</evidence>
<keyword evidence="3" id="KW-0238">DNA-binding</keyword>
<dbReference type="Proteomes" id="UP000487350">
    <property type="component" value="Unassembled WGS sequence"/>
</dbReference>
<dbReference type="RefSeq" id="WP_153583857.1">
    <property type="nucleotide sequence ID" value="NZ_WJBU01000004.1"/>
</dbReference>
<dbReference type="Gene3D" id="2.10.260.10">
    <property type="match status" value="1"/>
</dbReference>
<reference evidence="3 4" key="1">
    <citation type="submission" date="2019-11" db="EMBL/GenBank/DDBJ databases">
        <title>Caenimonas koreensis gen. nov., sp. nov., isolated from activated sludge.</title>
        <authorList>
            <person name="Seung H.R."/>
        </authorList>
    </citation>
    <scope>NUCLEOTIDE SEQUENCE [LARGE SCALE GENOMIC DNA]</scope>
    <source>
        <strain evidence="3 4">EMB320</strain>
    </source>
</reference>
<accession>A0A844B063</accession>
<protein>
    <submittedName>
        <fullName evidence="3">AbrB/MazE/SpoVT family DNA-binding domain-containing protein</fullName>
    </submittedName>
</protein>
<evidence type="ECO:0000256" key="1">
    <source>
        <dbReference type="ARBA" id="ARBA00007924"/>
    </source>
</evidence>
<gene>
    <name evidence="3" type="ORF">GHT07_04395</name>
</gene>
<dbReference type="OrthoDB" id="9810009at2"/>
<proteinExistence type="inferred from homology"/>
<dbReference type="InterPro" id="IPR047976">
    <property type="entry name" value="Anti_VapB2-like"/>
</dbReference>
<sequence>MDTAKVFWSGRSQAVRLPKEFRFEGNEVRIRRHGAGVILEPIPQDWAWLDALAGQIDADFVKAIEEQPAPQERPGLDGLFR</sequence>
<dbReference type="PANTHER" id="PTHR37550">
    <property type="entry name" value="ANTITOXIN VAPB1"/>
    <property type="match status" value="1"/>
</dbReference>
<feature type="domain" description="SpoVT-AbrB" evidence="2">
    <location>
        <begin position="7"/>
        <end position="47"/>
    </location>
</feature>
<dbReference type="InterPro" id="IPR051734">
    <property type="entry name" value="VapB_TA_antitoxins"/>
</dbReference>
<dbReference type="EMBL" id="WJBU01000004">
    <property type="protein sequence ID" value="MRD46503.1"/>
    <property type="molecule type" value="Genomic_DNA"/>
</dbReference>
<dbReference type="PANTHER" id="PTHR37550:SF1">
    <property type="entry name" value="SSL1300 PROTEIN"/>
    <property type="match status" value="1"/>
</dbReference>
<evidence type="ECO:0000313" key="4">
    <source>
        <dbReference type="Proteomes" id="UP000487350"/>
    </source>
</evidence>
<dbReference type="SMART" id="SM00966">
    <property type="entry name" value="SpoVT_AbrB"/>
    <property type="match status" value="1"/>
</dbReference>
<dbReference type="InterPro" id="IPR037914">
    <property type="entry name" value="SpoVT-AbrB_sf"/>
</dbReference>
<dbReference type="SUPFAM" id="SSF89447">
    <property type="entry name" value="AbrB/MazE/MraZ-like"/>
    <property type="match status" value="1"/>
</dbReference>
<dbReference type="InterPro" id="IPR007159">
    <property type="entry name" value="SpoVT-AbrB_dom"/>
</dbReference>
<dbReference type="GO" id="GO:0003677">
    <property type="term" value="F:DNA binding"/>
    <property type="evidence" value="ECO:0007669"/>
    <property type="project" value="UniProtKB-KW"/>
</dbReference>
<dbReference type="Pfam" id="PF04014">
    <property type="entry name" value="MazE_antitoxin"/>
    <property type="match status" value="1"/>
</dbReference>
<evidence type="ECO:0000259" key="2">
    <source>
        <dbReference type="SMART" id="SM00966"/>
    </source>
</evidence>
<name>A0A844B063_9BURK</name>